<dbReference type="SUPFAM" id="SSF56935">
    <property type="entry name" value="Porins"/>
    <property type="match status" value="1"/>
</dbReference>
<dbReference type="Gene3D" id="2.40.170.20">
    <property type="entry name" value="TonB-dependent receptor, beta-barrel domain"/>
    <property type="match status" value="1"/>
</dbReference>
<name>A0A7S7NT77_PALFE</name>
<feature type="domain" description="TonB-dependent transporter Oar-like beta-barrel" evidence="8">
    <location>
        <begin position="243"/>
        <end position="1073"/>
    </location>
</feature>
<evidence type="ECO:0000256" key="1">
    <source>
        <dbReference type="ARBA" id="ARBA00004571"/>
    </source>
</evidence>
<dbReference type="GO" id="GO:0015344">
    <property type="term" value="F:siderophore uptake transmembrane transporter activity"/>
    <property type="evidence" value="ECO:0007669"/>
    <property type="project" value="TreeGrafter"/>
</dbReference>
<keyword evidence="6" id="KW-0998">Cell outer membrane</keyword>
<dbReference type="Proteomes" id="UP000593892">
    <property type="component" value="Chromosome"/>
</dbReference>
<keyword evidence="2" id="KW-0813">Transport</keyword>
<dbReference type="SUPFAM" id="SSF49452">
    <property type="entry name" value="Starch-binding domain-like"/>
    <property type="match status" value="1"/>
</dbReference>
<evidence type="ECO:0000259" key="8">
    <source>
        <dbReference type="Pfam" id="PF25183"/>
    </source>
</evidence>
<keyword evidence="3" id="KW-1134">Transmembrane beta strand</keyword>
<dbReference type="AlphaFoldDB" id="A0A7S7NT77"/>
<keyword evidence="4" id="KW-0812">Transmembrane</keyword>
<dbReference type="InterPro" id="IPR013784">
    <property type="entry name" value="Carb-bd-like_fold"/>
</dbReference>
<keyword evidence="5" id="KW-0472">Membrane</keyword>
<evidence type="ECO:0000256" key="6">
    <source>
        <dbReference type="ARBA" id="ARBA00023237"/>
    </source>
</evidence>
<keyword evidence="10" id="KW-1185">Reference proteome</keyword>
<evidence type="ECO:0000256" key="7">
    <source>
        <dbReference type="SAM" id="SignalP"/>
    </source>
</evidence>
<evidence type="ECO:0000256" key="5">
    <source>
        <dbReference type="ARBA" id="ARBA00023136"/>
    </source>
</evidence>
<dbReference type="PANTHER" id="PTHR30069:SF46">
    <property type="entry name" value="OAR PROTEIN"/>
    <property type="match status" value="1"/>
</dbReference>
<evidence type="ECO:0000256" key="4">
    <source>
        <dbReference type="ARBA" id="ARBA00022692"/>
    </source>
</evidence>
<dbReference type="GO" id="GO:0044718">
    <property type="term" value="P:siderophore transmembrane transport"/>
    <property type="evidence" value="ECO:0007669"/>
    <property type="project" value="TreeGrafter"/>
</dbReference>
<dbReference type="Pfam" id="PF25183">
    <property type="entry name" value="OMP_b-brl_4"/>
    <property type="match status" value="1"/>
</dbReference>
<feature type="signal peptide" evidence="7">
    <location>
        <begin position="1"/>
        <end position="31"/>
    </location>
</feature>
<evidence type="ECO:0000256" key="2">
    <source>
        <dbReference type="ARBA" id="ARBA00022448"/>
    </source>
</evidence>
<dbReference type="RefSeq" id="WP_194451050.1">
    <property type="nucleotide sequence ID" value="NZ_CP063849.1"/>
</dbReference>
<gene>
    <name evidence="9" type="ORF">IRI77_05380</name>
</gene>
<reference evidence="9 10" key="1">
    <citation type="submission" date="2020-10" db="EMBL/GenBank/DDBJ databases">
        <title>Complete genome sequence of Paludibaculum fermentans P105T, a facultatively anaerobic acidobacterium capable of dissimilatory Fe(III) reduction.</title>
        <authorList>
            <person name="Dedysh S.N."/>
            <person name="Beletsky A.V."/>
            <person name="Kulichevskaya I.S."/>
            <person name="Mardanov A.V."/>
            <person name="Ravin N.V."/>
        </authorList>
    </citation>
    <scope>NUCLEOTIDE SEQUENCE [LARGE SCALE GENOMIC DNA]</scope>
    <source>
        <strain evidence="9 10">P105</strain>
    </source>
</reference>
<proteinExistence type="predicted"/>
<dbReference type="PANTHER" id="PTHR30069">
    <property type="entry name" value="TONB-DEPENDENT OUTER MEMBRANE RECEPTOR"/>
    <property type="match status" value="1"/>
</dbReference>
<keyword evidence="9" id="KW-0675">Receptor</keyword>
<dbReference type="GO" id="GO:0030246">
    <property type="term" value="F:carbohydrate binding"/>
    <property type="evidence" value="ECO:0007669"/>
    <property type="project" value="InterPro"/>
</dbReference>
<evidence type="ECO:0000313" key="10">
    <source>
        <dbReference type="Proteomes" id="UP000593892"/>
    </source>
</evidence>
<accession>A0A7S7NT77</accession>
<dbReference type="Pfam" id="PF13620">
    <property type="entry name" value="CarboxypepD_reg"/>
    <property type="match status" value="1"/>
</dbReference>
<sequence>MPRLRRIPSWLCLALGALVSAPSALPQSSMATVIGSVADTSAAILPGARVTLSSLDGGQTSTAVVNESGLFTLLNLNPGRYRLTAEAKGFKTHTRPEVVLETGAKLRMDLVLQVGDAAESITVSESTPLLQTATSSLNAVVENKTVVNMPLASRRMGSLVRLLPGVTFGSEDTQEGAVNFTIAGGRSRQQMWTLDGGVIQGNAMLTGILEFNPPVEALQEFRVEALGYPAEYGRSMGGFIAMTTKSGTNNYHGVAYHYLRNDAFDARNFFSPYVAPRKYNVFGGTLGGPIRKDKTHFFASYEGTRRRDGVTRIYNVPTAAELQGDFSARSGTLLDPLTKTPFPGKIVPVSRMDPVGSALSKLYPAANVAGRGSGDNNFLANVVNTNSAHSLVTRIDHQLTAKDRLSGRYVQYISSTAGGSATPVFSADPNAITNTLNIANISPAWFHEYTPSMFQETRFVASLRGADVPKYQPDAITGQVGLKGVPATGMPQVNVTGYSSLGTGNQFRALRPQYTFQASNSISWFHGTHTVKFGGEYRYTRNVEDWGTARFGIFGFNDIATGAGFGMASLLLGWTNSTSIENGATDTRTDYYGFFVQDDWKISKRLTLNYGLRYDLDTPRWERQNRQSGFDPYGLNPVSNTLGTITYSGVNGLSKYAHPFDRNNFGPRFGLAYRAPREIVVRMGYGLMYGGIYDASLGRALNVGFGDVRSYSSSDNGFTPVFQLKDGVPAPVQEPLTPGYGAVPVGQRVRVSPDFLAQDHRNPYSHQVTFTLQKQIFGNFLVEGGYGANLAHRIAAPGVNINEVRPELRGVRQDQTLRPFPQYNGVTLRSANWGNSSYHALNLKAEKRFSAGLNLLATYTFSKFLDDVKANSEAGGTPTNGIQTVYERALDKAISGNDARNRFTTSLVYELPVGKGRKLDLSNRIADAVAGGWTLGTITELRSGLPYGVVENTNRLNAFSSVQRPNLVSNPVLDPGRSRADLVSRWFDTNAFVFPGDGKLGNAPRNVAAGPGFANVELSMLKDFHFTEQRFLQLRGEFFNVLNRPNFALPNGNRGAAAFGRISGTVNDGRFIQIALRLVF</sequence>
<dbReference type="InterPro" id="IPR039426">
    <property type="entry name" value="TonB-dep_rcpt-like"/>
</dbReference>
<feature type="chain" id="PRO_5032702035" evidence="7">
    <location>
        <begin position="32"/>
        <end position="1080"/>
    </location>
</feature>
<dbReference type="InterPro" id="IPR057601">
    <property type="entry name" value="Oar-like_b-barrel"/>
</dbReference>
<dbReference type="GO" id="GO:0009279">
    <property type="term" value="C:cell outer membrane"/>
    <property type="evidence" value="ECO:0007669"/>
    <property type="project" value="UniProtKB-SubCell"/>
</dbReference>
<evidence type="ECO:0000256" key="3">
    <source>
        <dbReference type="ARBA" id="ARBA00022452"/>
    </source>
</evidence>
<dbReference type="Gene3D" id="2.60.40.1120">
    <property type="entry name" value="Carboxypeptidase-like, regulatory domain"/>
    <property type="match status" value="1"/>
</dbReference>
<dbReference type="KEGG" id="pfer:IRI77_05380"/>
<keyword evidence="7" id="KW-0732">Signal</keyword>
<dbReference type="InterPro" id="IPR036942">
    <property type="entry name" value="Beta-barrel_TonB_sf"/>
</dbReference>
<comment type="subcellular location">
    <subcellularLocation>
        <location evidence="1">Cell outer membrane</location>
        <topology evidence="1">Multi-pass membrane protein</topology>
    </subcellularLocation>
</comment>
<dbReference type="EMBL" id="CP063849">
    <property type="protein sequence ID" value="QOY89388.1"/>
    <property type="molecule type" value="Genomic_DNA"/>
</dbReference>
<organism evidence="9 10">
    <name type="scientific">Paludibaculum fermentans</name>
    <dbReference type="NCBI Taxonomy" id="1473598"/>
    <lineage>
        <taxon>Bacteria</taxon>
        <taxon>Pseudomonadati</taxon>
        <taxon>Acidobacteriota</taxon>
        <taxon>Terriglobia</taxon>
        <taxon>Bryobacterales</taxon>
        <taxon>Bryobacteraceae</taxon>
        <taxon>Paludibaculum</taxon>
    </lineage>
</organism>
<evidence type="ECO:0000313" key="9">
    <source>
        <dbReference type="EMBL" id="QOY89388.1"/>
    </source>
</evidence>
<protein>
    <submittedName>
        <fullName evidence="9">TonB-dependent receptor</fullName>
    </submittedName>
</protein>